<gene>
    <name evidence="2" type="ORF">FHW23_000070</name>
</gene>
<evidence type="ECO:0000313" key="2">
    <source>
        <dbReference type="EMBL" id="MBA8988838.1"/>
    </source>
</evidence>
<accession>A0AAW3T2P4</accession>
<dbReference type="RefSeq" id="WP_182514807.1">
    <property type="nucleotide sequence ID" value="NZ_JACGXP010000001.1"/>
</dbReference>
<name>A0AAW3T2P4_9MICO</name>
<dbReference type="SUPFAM" id="SSF56300">
    <property type="entry name" value="Metallo-dependent phosphatases"/>
    <property type="match status" value="1"/>
</dbReference>
<feature type="domain" description="Calcineurin-like phosphoesterase" evidence="1">
    <location>
        <begin position="6"/>
        <end position="219"/>
    </location>
</feature>
<sequence>MILDPRIAVSGDWHGRLDLAPAAIDTVAAAGVRTLVQLGDLQMLFHGTAHEHERLRRLSAHLELRGVQLLVVPGNHDGYTAINRLPTDSEGVRRFDERIGFLPRGWRGRTATGTTVAALGGANSIDVSTRGQQLFEDSLPNWWPEESITEADLTALGHEPVDLLLGHDAPTSRALGEVLERTDHLWDPAGLEYSKRGQRMFHRGFLQVKPRLVVSGHYHLSLETVESYVGDDGASFESRSVILNKLGLGPANAVVDLPDLSVELLEE</sequence>
<dbReference type="CDD" id="cd00838">
    <property type="entry name" value="MPP_superfamily"/>
    <property type="match status" value="1"/>
</dbReference>
<evidence type="ECO:0000259" key="1">
    <source>
        <dbReference type="Pfam" id="PF00149"/>
    </source>
</evidence>
<protein>
    <submittedName>
        <fullName evidence="2">3',5'-cyclic AMP phosphodiesterase CpdA</fullName>
    </submittedName>
</protein>
<dbReference type="Proteomes" id="UP000590225">
    <property type="component" value="Unassembled WGS sequence"/>
</dbReference>
<comment type="caution">
    <text evidence="2">The sequence shown here is derived from an EMBL/GenBank/DDBJ whole genome shotgun (WGS) entry which is preliminary data.</text>
</comment>
<reference evidence="2 3" key="1">
    <citation type="submission" date="2020-07" db="EMBL/GenBank/DDBJ databases">
        <title>Above-ground endophytic microbial communities from plants in different locations in the United States.</title>
        <authorList>
            <person name="Frank C."/>
        </authorList>
    </citation>
    <scope>NUCLEOTIDE SEQUENCE [LARGE SCALE GENOMIC DNA]</scope>
    <source>
        <strain evidence="2 3">WPL5_2</strain>
    </source>
</reference>
<dbReference type="AlphaFoldDB" id="A0AAW3T2P4"/>
<dbReference type="EMBL" id="JACGXP010000001">
    <property type="protein sequence ID" value="MBA8988838.1"/>
    <property type="molecule type" value="Genomic_DNA"/>
</dbReference>
<dbReference type="GO" id="GO:0016787">
    <property type="term" value="F:hydrolase activity"/>
    <property type="evidence" value="ECO:0007669"/>
    <property type="project" value="InterPro"/>
</dbReference>
<evidence type="ECO:0000313" key="3">
    <source>
        <dbReference type="Proteomes" id="UP000590225"/>
    </source>
</evidence>
<dbReference type="InterPro" id="IPR029052">
    <property type="entry name" value="Metallo-depent_PP-like"/>
</dbReference>
<proteinExistence type="predicted"/>
<dbReference type="InterPro" id="IPR004843">
    <property type="entry name" value="Calcineurin-like_PHP"/>
</dbReference>
<organism evidence="2 3">
    <name type="scientific">Curtobacterium pusillum</name>
    <dbReference type="NCBI Taxonomy" id="69373"/>
    <lineage>
        <taxon>Bacteria</taxon>
        <taxon>Bacillati</taxon>
        <taxon>Actinomycetota</taxon>
        <taxon>Actinomycetes</taxon>
        <taxon>Micrococcales</taxon>
        <taxon>Microbacteriaceae</taxon>
        <taxon>Curtobacterium</taxon>
    </lineage>
</organism>
<dbReference type="Gene3D" id="3.60.21.10">
    <property type="match status" value="1"/>
</dbReference>
<dbReference type="Pfam" id="PF00149">
    <property type="entry name" value="Metallophos"/>
    <property type="match status" value="1"/>
</dbReference>